<dbReference type="SUPFAM" id="SSF52172">
    <property type="entry name" value="CheY-like"/>
    <property type="match status" value="1"/>
</dbReference>
<dbReference type="InterPro" id="IPR001789">
    <property type="entry name" value="Sig_transdc_resp-reg_receiver"/>
</dbReference>
<dbReference type="SMART" id="SM00448">
    <property type="entry name" value="REC"/>
    <property type="match status" value="1"/>
</dbReference>
<dbReference type="CDD" id="cd01949">
    <property type="entry name" value="GGDEF"/>
    <property type="match status" value="1"/>
</dbReference>
<dbReference type="Gene3D" id="3.40.50.2300">
    <property type="match status" value="1"/>
</dbReference>
<dbReference type="Pfam" id="PF00072">
    <property type="entry name" value="Response_reg"/>
    <property type="match status" value="1"/>
</dbReference>
<dbReference type="GO" id="GO:0052621">
    <property type="term" value="F:diguanylate cyclase activity"/>
    <property type="evidence" value="ECO:0007669"/>
    <property type="project" value="TreeGrafter"/>
</dbReference>
<dbReference type="InterPro" id="IPR050469">
    <property type="entry name" value="Diguanylate_Cyclase"/>
</dbReference>
<dbReference type="GO" id="GO:0000160">
    <property type="term" value="P:phosphorelay signal transduction system"/>
    <property type="evidence" value="ECO:0007669"/>
    <property type="project" value="InterPro"/>
</dbReference>
<gene>
    <name evidence="3" type="ORF">MNB_SV-6-1471</name>
</gene>
<dbReference type="Pfam" id="PF00990">
    <property type="entry name" value="GGDEF"/>
    <property type="match status" value="1"/>
</dbReference>
<dbReference type="PROSITE" id="PS50110">
    <property type="entry name" value="RESPONSE_REGULATORY"/>
    <property type="match status" value="1"/>
</dbReference>
<dbReference type="CDD" id="cd17536">
    <property type="entry name" value="REC_YesN-like"/>
    <property type="match status" value="1"/>
</dbReference>
<name>A0A1W1C224_9ZZZZ</name>
<proteinExistence type="predicted"/>
<dbReference type="PANTHER" id="PTHR45138:SF9">
    <property type="entry name" value="DIGUANYLATE CYCLASE DGCM-RELATED"/>
    <property type="match status" value="1"/>
</dbReference>
<feature type="domain" description="Response regulatory" evidence="1">
    <location>
        <begin position="6"/>
        <end position="120"/>
    </location>
</feature>
<evidence type="ECO:0000313" key="3">
    <source>
        <dbReference type="EMBL" id="SFV59888.1"/>
    </source>
</evidence>
<evidence type="ECO:0000259" key="1">
    <source>
        <dbReference type="PROSITE" id="PS50110"/>
    </source>
</evidence>
<dbReference type="FunFam" id="3.30.70.270:FF:000001">
    <property type="entry name" value="Diguanylate cyclase domain protein"/>
    <property type="match status" value="1"/>
</dbReference>
<dbReference type="NCBIfam" id="TIGR00254">
    <property type="entry name" value="GGDEF"/>
    <property type="match status" value="1"/>
</dbReference>
<dbReference type="InterPro" id="IPR029787">
    <property type="entry name" value="Nucleotide_cyclase"/>
</dbReference>
<dbReference type="PROSITE" id="PS50887">
    <property type="entry name" value="GGDEF"/>
    <property type="match status" value="1"/>
</dbReference>
<sequence length="297" mass="34516">MDNSPTLLYVEDEDGIRDQLSRFLGYFSGELYLAKDGKEGLELYKKHLPDIVISDIKMPKMDGIEMAKAIKAIDPKQHIVFTTAHSESGFFMDAIDLQVDGYILKPINLDQLEKKLDGIKEHLRLKRYYEKHQEELERKAYIDDLTQIYNRTYFKEQFSKEISRYKREKTPLSLIFMDIDKFKDLNDNYGHQAGDEVLKELATLINNNIREMDTFSRWGGEEFAIIQPNTAPKNSKKVAEYLRKMIKKHLFSNNLSVTCSFGLATFGDDDTQELIMKRADEALYRAKNSGRDRVEIG</sequence>
<protein>
    <submittedName>
        <fullName evidence="3">Diguanylate cyclase/phosphodiesterase (GGDEF &amp; EAL domains) with PAS/PAC sensor(S)</fullName>
    </submittedName>
</protein>
<dbReference type="SMART" id="SM00267">
    <property type="entry name" value="GGDEF"/>
    <property type="match status" value="1"/>
</dbReference>
<organism evidence="3">
    <name type="scientific">hydrothermal vent metagenome</name>
    <dbReference type="NCBI Taxonomy" id="652676"/>
    <lineage>
        <taxon>unclassified sequences</taxon>
        <taxon>metagenomes</taxon>
        <taxon>ecological metagenomes</taxon>
    </lineage>
</organism>
<feature type="domain" description="GGDEF" evidence="2">
    <location>
        <begin position="170"/>
        <end position="297"/>
    </location>
</feature>
<dbReference type="SUPFAM" id="SSF55073">
    <property type="entry name" value="Nucleotide cyclase"/>
    <property type="match status" value="1"/>
</dbReference>
<dbReference type="InterPro" id="IPR011006">
    <property type="entry name" value="CheY-like_superfamily"/>
</dbReference>
<accession>A0A1W1C224</accession>
<dbReference type="InterPro" id="IPR000160">
    <property type="entry name" value="GGDEF_dom"/>
</dbReference>
<dbReference type="Gene3D" id="3.30.70.270">
    <property type="match status" value="1"/>
</dbReference>
<reference evidence="3" key="1">
    <citation type="submission" date="2016-10" db="EMBL/GenBank/DDBJ databases">
        <authorList>
            <person name="de Groot N.N."/>
        </authorList>
    </citation>
    <scope>NUCLEOTIDE SEQUENCE</scope>
</reference>
<dbReference type="AlphaFoldDB" id="A0A1W1C224"/>
<dbReference type="EMBL" id="FPHC01000055">
    <property type="protein sequence ID" value="SFV59888.1"/>
    <property type="molecule type" value="Genomic_DNA"/>
</dbReference>
<dbReference type="PANTHER" id="PTHR45138">
    <property type="entry name" value="REGULATORY COMPONENTS OF SENSORY TRANSDUCTION SYSTEM"/>
    <property type="match status" value="1"/>
</dbReference>
<dbReference type="InterPro" id="IPR043128">
    <property type="entry name" value="Rev_trsase/Diguanyl_cyclase"/>
</dbReference>
<evidence type="ECO:0000259" key="2">
    <source>
        <dbReference type="PROSITE" id="PS50887"/>
    </source>
</evidence>